<dbReference type="EMBL" id="LXQA011433667">
    <property type="protein sequence ID" value="MCI97127.1"/>
    <property type="molecule type" value="Genomic_DNA"/>
</dbReference>
<feature type="non-terminal residue" evidence="1">
    <location>
        <position position="65"/>
    </location>
</feature>
<dbReference type="Proteomes" id="UP000265520">
    <property type="component" value="Unassembled WGS sequence"/>
</dbReference>
<keyword evidence="2" id="KW-1185">Reference proteome</keyword>
<comment type="caution">
    <text evidence="1">The sequence shown here is derived from an EMBL/GenBank/DDBJ whole genome shotgun (WGS) entry which is preliminary data.</text>
</comment>
<evidence type="ECO:0000313" key="2">
    <source>
        <dbReference type="Proteomes" id="UP000265520"/>
    </source>
</evidence>
<sequence>VGWPITLGGQLKWDMGFMKGNLQVRRHGIDTGGTWTDYGVSVAFGHEKKQKETVATVEYVKLGDM</sequence>
<proteinExistence type="predicted"/>
<dbReference type="AlphaFoldDB" id="A0A392W9R2"/>
<feature type="non-terminal residue" evidence="1">
    <location>
        <position position="1"/>
    </location>
</feature>
<name>A0A392W9R2_9FABA</name>
<reference evidence="1 2" key="1">
    <citation type="journal article" date="2018" name="Front. Plant Sci.">
        <title>Red Clover (Trifolium pratense) and Zigzag Clover (T. medium) - A Picture of Genomic Similarities and Differences.</title>
        <authorList>
            <person name="Dluhosova J."/>
            <person name="Istvanek J."/>
            <person name="Nedelnik J."/>
            <person name="Repkova J."/>
        </authorList>
    </citation>
    <scope>NUCLEOTIDE SEQUENCE [LARGE SCALE GENOMIC DNA]</scope>
    <source>
        <strain evidence="2">cv. 10/8</strain>
        <tissue evidence="1">Leaf</tissue>
    </source>
</reference>
<protein>
    <submittedName>
        <fullName evidence="1">Uncharacterized protein</fullName>
    </submittedName>
</protein>
<evidence type="ECO:0000313" key="1">
    <source>
        <dbReference type="EMBL" id="MCI97127.1"/>
    </source>
</evidence>
<organism evidence="1 2">
    <name type="scientific">Trifolium medium</name>
    <dbReference type="NCBI Taxonomy" id="97028"/>
    <lineage>
        <taxon>Eukaryota</taxon>
        <taxon>Viridiplantae</taxon>
        <taxon>Streptophyta</taxon>
        <taxon>Embryophyta</taxon>
        <taxon>Tracheophyta</taxon>
        <taxon>Spermatophyta</taxon>
        <taxon>Magnoliopsida</taxon>
        <taxon>eudicotyledons</taxon>
        <taxon>Gunneridae</taxon>
        <taxon>Pentapetalae</taxon>
        <taxon>rosids</taxon>
        <taxon>fabids</taxon>
        <taxon>Fabales</taxon>
        <taxon>Fabaceae</taxon>
        <taxon>Papilionoideae</taxon>
        <taxon>50 kb inversion clade</taxon>
        <taxon>NPAAA clade</taxon>
        <taxon>Hologalegina</taxon>
        <taxon>IRL clade</taxon>
        <taxon>Trifolieae</taxon>
        <taxon>Trifolium</taxon>
    </lineage>
</organism>
<accession>A0A392W9R2</accession>